<evidence type="ECO:0000256" key="6">
    <source>
        <dbReference type="PROSITE-ProRule" id="PRU01016"/>
    </source>
</evidence>
<gene>
    <name evidence="7" type="ORF">HCJ92_00370</name>
</gene>
<keyword evidence="3 6" id="KW-0808">Transferase</keyword>
<dbReference type="InterPro" id="IPR001525">
    <property type="entry name" value="C5_MeTfrase"/>
</dbReference>
<dbReference type="GO" id="GO:0032259">
    <property type="term" value="P:methylation"/>
    <property type="evidence" value="ECO:0007669"/>
    <property type="project" value="UniProtKB-KW"/>
</dbReference>
<dbReference type="PROSITE" id="PS00094">
    <property type="entry name" value="C5_MTASE_1"/>
    <property type="match status" value="1"/>
</dbReference>
<keyword evidence="2 6" id="KW-0489">Methyltransferase</keyword>
<evidence type="ECO:0000256" key="2">
    <source>
        <dbReference type="ARBA" id="ARBA00022603"/>
    </source>
</evidence>
<reference evidence="7 8" key="1">
    <citation type="submission" date="2020-03" db="EMBL/GenBank/DDBJ databases">
        <title>Draft genome of Streptomyces sp. ventii, isolated from the Axial Seamount in the Pacific Ocean, and resequencing of the two type strains Streptomyces lonarensis strain NCL 716 and Streptomyces bohaiensis strain 11A07.</title>
        <authorList>
            <person name="Loughran R.M."/>
            <person name="Pfannmuller K.M."/>
            <person name="Wasson B.J."/>
            <person name="Deadmond M.C."/>
            <person name="Paddock B.E."/>
            <person name="Koyack M.J."/>
            <person name="Gallegos D.A."/>
            <person name="Mitchell E.A."/>
            <person name="Ushijima B."/>
            <person name="Saw J.H."/>
            <person name="Mcphail K.L."/>
            <person name="Videau P."/>
        </authorList>
    </citation>
    <scope>NUCLEOTIDE SEQUENCE [LARGE SCALE GENOMIC DNA]</scope>
    <source>
        <strain evidence="8">5675061</strain>
    </source>
</reference>
<dbReference type="Gene3D" id="3.90.120.10">
    <property type="entry name" value="DNA Methylase, subunit A, domain 2"/>
    <property type="match status" value="1"/>
</dbReference>
<dbReference type="GO" id="GO:0008168">
    <property type="term" value="F:methyltransferase activity"/>
    <property type="evidence" value="ECO:0007669"/>
    <property type="project" value="UniProtKB-KW"/>
</dbReference>
<sequence length="358" mass="38248">MTTFDVLDLFAGPGGWSHGLRSLGLRDLGVEIDRAALATRTAAGHATEPSDVAALDPRDLPATEGLIASPPCQTFSTAGLRAGADDMPLCHAALSDLAAGRDTRAEMRARCADPRSLLVVEPLRYSLARRPRWIALEQVPAALPLFQHTARRLGSVGYSTWTGILNAADHGLPQTRKRCFLIASLDRSALPPEPTHHRAGTPPTLFGPGRLPWVSMRDAIGCPTGDIITRGHHTTGGTRFPTGGPSWALTGRARSWTLRVGNQKRATRRVLDSPAPTLLFGHSLKDVSWHDEHGHKVRRLSVAEAALLQGFPADYPWHGSRTKQFEQIGNAVPPPVAAAVAAAATGTIVPTALRKVAA</sequence>
<feature type="active site" evidence="6">
    <location>
        <position position="72"/>
    </location>
</feature>
<keyword evidence="4 6" id="KW-0949">S-adenosyl-L-methionine</keyword>
<keyword evidence="5" id="KW-0680">Restriction system</keyword>
<evidence type="ECO:0000256" key="4">
    <source>
        <dbReference type="ARBA" id="ARBA00022691"/>
    </source>
</evidence>
<proteinExistence type="inferred from homology"/>
<dbReference type="Gene3D" id="3.40.50.150">
    <property type="entry name" value="Vaccinia Virus protein VP39"/>
    <property type="match status" value="1"/>
</dbReference>
<dbReference type="Proteomes" id="UP000746503">
    <property type="component" value="Unassembled WGS sequence"/>
</dbReference>
<dbReference type="InterPro" id="IPR029063">
    <property type="entry name" value="SAM-dependent_MTases_sf"/>
</dbReference>
<name>A0ABX1AGM4_9ACTN</name>
<dbReference type="SUPFAM" id="SSF53335">
    <property type="entry name" value="S-adenosyl-L-methionine-dependent methyltransferases"/>
    <property type="match status" value="1"/>
</dbReference>
<dbReference type="InterPro" id="IPR050390">
    <property type="entry name" value="C5-Methyltransferase"/>
</dbReference>
<dbReference type="EC" id="2.1.1.37" evidence="1"/>
<evidence type="ECO:0000256" key="3">
    <source>
        <dbReference type="ARBA" id="ARBA00022679"/>
    </source>
</evidence>
<evidence type="ECO:0000313" key="8">
    <source>
        <dbReference type="Proteomes" id="UP000746503"/>
    </source>
</evidence>
<evidence type="ECO:0000313" key="7">
    <source>
        <dbReference type="EMBL" id="NJP64781.1"/>
    </source>
</evidence>
<accession>A0ABX1AGM4</accession>
<dbReference type="PROSITE" id="PS51679">
    <property type="entry name" value="SAM_MT_C5"/>
    <property type="match status" value="1"/>
</dbReference>
<evidence type="ECO:0000256" key="1">
    <source>
        <dbReference type="ARBA" id="ARBA00011975"/>
    </source>
</evidence>
<dbReference type="PRINTS" id="PR00105">
    <property type="entry name" value="C5METTRFRASE"/>
</dbReference>
<dbReference type="PANTHER" id="PTHR10629:SF52">
    <property type="entry name" value="DNA (CYTOSINE-5)-METHYLTRANSFERASE 1"/>
    <property type="match status" value="1"/>
</dbReference>
<dbReference type="PANTHER" id="PTHR10629">
    <property type="entry name" value="CYTOSINE-SPECIFIC METHYLTRANSFERASE"/>
    <property type="match status" value="1"/>
</dbReference>
<dbReference type="EMBL" id="JAAVJB010000002">
    <property type="protein sequence ID" value="NJP64781.1"/>
    <property type="molecule type" value="Genomic_DNA"/>
</dbReference>
<comment type="caution">
    <text evidence="7">The sequence shown here is derived from an EMBL/GenBank/DDBJ whole genome shotgun (WGS) entry which is preliminary data.</text>
</comment>
<dbReference type="RefSeq" id="WP_167931308.1">
    <property type="nucleotide sequence ID" value="NZ_JAAVJB010000002.1"/>
</dbReference>
<dbReference type="InterPro" id="IPR018117">
    <property type="entry name" value="C5_DNA_meth_AS"/>
</dbReference>
<evidence type="ECO:0000256" key="5">
    <source>
        <dbReference type="ARBA" id="ARBA00022747"/>
    </source>
</evidence>
<organism evidence="7 8">
    <name type="scientific">Streptomyces spiramenti</name>
    <dbReference type="NCBI Taxonomy" id="2720606"/>
    <lineage>
        <taxon>Bacteria</taxon>
        <taxon>Bacillati</taxon>
        <taxon>Actinomycetota</taxon>
        <taxon>Actinomycetes</taxon>
        <taxon>Kitasatosporales</taxon>
        <taxon>Streptomycetaceae</taxon>
        <taxon>Streptomyces</taxon>
    </lineage>
</organism>
<dbReference type="Pfam" id="PF00145">
    <property type="entry name" value="DNA_methylase"/>
    <property type="match status" value="3"/>
</dbReference>
<keyword evidence="8" id="KW-1185">Reference proteome</keyword>
<comment type="similarity">
    <text evidence="6">Belongs to the class I-like SAM-binding methyltransferase superfamily. C5-methyltransferase family.</text>
</comment>
<protein>
    <recommendedName>
        <fullName evidence="1">DNA (cytosine-5-)-methyltransferase</fullName>
        <ecNumber evidence="1">2.1.1.37</ecNumber>
    </recommendedName>
</protein>